<proteinExistence type="predicted"/>
<dbReference type="EMBL" id="CM055094">
    <property type="protein sequence ID" value="KAJ7561344.1"/>
    <property type="molecule type" value="Genomic_DNA"/>
</dbReference>
<protein>
    <submittedName>
        <fullName evidence="1">Uncharacterized protein</fullName>
    </submittedName>
</protein>
<keyword evidence="2" id="KW-1185">Reference proteome</keyword>
<gene>
    <name evidence="1" type="ORF">O6H91_03G024700</name>
</gene>
<comment type="caution">
    <text evidence="1">The sequence shown here is derived from an EMBL/GenBank/DDBJ whole genome shotgun (WGS) entry which is preliminary data.</text>
</comment>
<sequence length="839" mass="92018">MGSNTPVSFGSRSLGNAARKLSSSQQTLSDNPSRPAADLVYNSSDTRSRYEAYSRLQASAVAFGEKLPIPEIVAIGGQSDGKSSLLEALLGFRFNVREVEMGTRRPLMLQMVHDPNATEPRCRLQEEDSDEYGPTIVPVSNVAEAIKKRTEEYLKKLHTAVSAKPIVMRAEYAYCPNLTIIDTPGFVLKAKKGDPESTPDDILAMVKGLAAPQHRLLLFLQQSSVEWCSSLWLDVVRAIDPSLQRTIIVVSKFDNRLMEFSERWEVDKYFSAGGYLGDIAQPFFVALPKDKVFATNEDFRSQIANVDMEVMHHLRENVVGGFNEEKYSAHVGFRNLRRYLEIELQRRYREAAPSTLALLERRCEEVASELASADAKLVAAADVVSLRRAAMSHAAAISKHVGALLHGAAEPDPADWGLTSDEERSSSGVSKWPGLLTDIRPPNAGLKLYGGAAFDRVLKEFQCAACSIEFPSISREKVANMLLAHGGRAGGLEFTAAEIACATAQSWLGPLLDTACDRLAHVLYNLFDLAMERIHLQEKSKDVQQGKGVPNLFGFVAFHAALRGAFDQFIRELTQECKELVRHHLIAGTSTYSQFCGWESSKLAAGEGNLALLGSCEDLLGPQLELSDEEMENVAPASLLQPQKGATPIRAADLRDPLKESQLTIPETPSPDQVGNDACDLKKKEFGVASGRLLGAGSAVCGTRKRQNGSSVQGFGNGCKGNLKEARQAFCGTLLGAGSKSIYTEVCILAAERFARIRELLILRSVPATLYANFLTPCRDRLALGISIELFGVSDEQFMDMFVAPGMIEKLENERGTLQKRCKTLRTCLQEFRNLSRCL</sequence>
<organism evidence="1 2">
    <name type="scientific">Diphasiastrum complanatum</name>
    <name type="common">Issler's clubmoss</name>
    <name type="synonym">Lycopodium complanatum</name>
    <dbReference type="NCBI Taxonomy" id="34168"/>
    <lineage>
        <taxon>Eukaryota</taxon>
        <taxon>Viridiplantae</taxon>
        <taxon>Streptophyta</taxon>
        <taxon>Embryophyta</taxon>
        <taxon>Tracheophyta</taxon>
        <taxon>Lycopodiopsida</taxon>
        <taxon>Lycopodiales</taxon>
        <taxon>Lycopodiaceae</taxon>
        <taxon>Lycopodioideae</taxon>
        <taxon>Diphasiastrum</taxon>
    </lineage>
</organism>
<reference evidence="2" key="1">
    <citation type="journal article" date="2024" name="Proc. Natl. Acad. Sci. U.S.A.">
        <title>Extraordinary preservation of gene collinearity over three hundred million years revealed in homosporous lycophytes.</title>
        <authorList>
            <person name="Li C."/>
            <person name="Wickell D."/>
            <person name="Kuo L.Y."/>
            <person name="Chen X."/>
            <person name="Nie B."/>
            <person name="Liao X."/>
            <person name="Peng D."/>
            <person name="Ji J."/>
            <person name="Jenkins J."/>
            <person name="Williams M."/>
            <person name="Shu S."/>
            <person name="Plott C."/>
            <person name="Barry K."/>
            <person name="Rajasekar S."/>
            <person name="Grimwood J."/>
            <person name="Han X."/>
            <person name="Sun S."/>
            <person name="Hou Z."/>
            <person name="He W."/>
            <person name="Dai G."/>
            <person name="Sun C."/>
            <person name="Schmutz J."/>
            <person name="Leebens-Mack J.H."/>
            <person name="Li F.W."/>
            <person name="Wang L."/>
        </authorList>
    </citation>
    <scope>NUCLEOTIDE SEQUENCE [LARGE SCALE GENOMIC DNA]</scope>
    <source>
        <strain evidence="2">cv. PW_Plant_1</strain>
    </source>
</reference>
<accession>A0ACC2E487</accession>
<name>A0ACC2E487_DIPCM</name>
<dbReference type="Proteomes" id="UP001162992">
    <property type="component" value="Chromosome 3"/>
</dbReference>
<evidence type="ECO:0000313" key="1">
    <source>
        <dbReference type="EMBL" id="KAJ7561344.1"/>
    </source>
</evidence>
<evidence type="ECO:0000313" key="2">
    <source>
        <dbReference type="Proteomes" id="UP001162992"/>
    </source>
</evidence>